<protein>
    <recommendedName>
        <fullName evidence="4">DUF3955 domain-containing protein</fullName>
    </recommendedName>
</protein>
<dbReference type="EMBL" id="QTJR01000002">
    <property type="protein sequence ID" value="RDY68630.1"/>
    <property type="molecule type" value="Genomic_DNA"/>
</dbReference>
<evidence type="ECO:0000313" key="2">
    <source>
        <dbReference type="EMBL" id="RDY68630.1"/>
    </source>
</evidence>
<proteinExistence type="predicted"/>
<dbReference type="AlphaFoldDB" id="A0A3D8VGU4"/>
<reference evidence="2 3" key="1">
    <citation type="submission" date="2018-08" db="EMBL/GenBank/DDBJ databases">
        <title>Lysobacter soli KCTC 22011, whole genome shotgun sequence.</title>
        <authorList>
            <person name="Zhang X."/>
            <person name="Feng G."/>
            <person name="Zhu H."/>
        </authorList>
    </citation>
    <scope>NUCLEOTIDE SEQUENCE [LARGE SCALE GENOMIC DNA]</scope>
    <source>
        <strain evidence="2 3">KCTC 22011</strain>
    </source>
</reference>
<dbReference type="RefSeq" id="WP_115841143.1">
    <property type="nucleotide sequence ID" value="NZ_CP091317.1"/>
</dbReference>
<keyword evidence="1" id="KW-1133">Transmembrane helix</keyword>
<accession>A0A3D8VGU4</accession>
<sequence length="70" mass="7476">MKSIRLLAGWLCIVLGFAVMILISFGVFDPIAPAETGTSIVPVLIGMLPSVTFGIALFAIGVWLISSRKR</sequence>
<feature type="transmembrane region" description="Helical" evidence="1">
    <location>
        <begin position="7"/>
        <end position="28"/>
    </location>
</feature>
<keyword evidence="1" id="KW-0812">Transmembrane</keyword>
<evidence type="ECO:0000256" key="1">
    <source>
        <dbReference type="SAM" id="Phobius"/>
    </source>
</evidence>
<evidence type="ECO:0008006" key="4">
    <source>
        <dbReference type="Google" id="ProtNLM"/>
    </source>
</evidence>
<feature type="transmembrane region" description="Helical" evidence="1">
    <location>
        <begin position="40"/>
        <end position="65"/>
    </location>
</feature>
<organism evidence="2 3">
    <name type="scientific">Lysobacter soli</name>
    <dbReference type="NCBI Taxonomy" id="453783"/>
    <lineage>
        <taxon>Bacteria</taxon>
        <taxon>Pseudomonadati</taxon>
        <taxon>Pseudomonadota</taxon>
        <taxon>Gammaproteobacteria</taxon>
        <taxon>Lysobacterales</taxon>
        <taxon>Lysobacteraceae</taxon>
        <taxon>Lysobacter</taxon>
    </lineage>
</organism>
<evidence type="ECO:0000313" key="3">
    <source>
        <dbReference type="Proteomes" id="UP000256829"/>
    </source>
</evidence>
<dbReference type="Proteomes" id="UP000256829">
    <property type="component" value="Unassembled WGS sequence"/>
</dbReference>
<gene>
    <name evidence="2" type="ORF">DX912_03755</name>
</gene>
<comment type="caution">
    <text evidence="2">The sequence shown here is derived from an EMBL/GenBank/DDBJ whole genome shotgun (WGS) entry which is preliminary data.</text>
</comment>
<name>A0A3D8VGU4_9GAMM</name>
<keyword evidence="3" id="KW-1185">Reference proteome</keyword>
<keyword evidence="1" id="KW-0472">Membrane</keyword>